<dbReference type="EMBL" id="LAZR01017786">
    <property type="protein sequence ID" value="KKL98966.1"/>
    <property type="molecule type" value="Genomic_DNA"/>
</dbReference>
<gene>
    <name evidence="2" type="ORF">LCGC14_1819120</name>
</gene>
<protein>
    <submittedName>
        <fullName evidence="2">Uncharacterized protein</fullName>
    </submittedName>
</protein>
<comment type="caution">
    <text evidence="2">The sequence shown here is derived from an EMBL/GenBank/DDBJ whole genome shotgun (WGS) entry which is preliminary data.</text>
</comment>
<sequence length="47" mass="5686">MPEIDQLRRDFKLLQDRLVQLETRNINMRRRRITNASPAIDSNDYVI</sequence>
<reference evidence="2" key="1">
    <citation type="journal article" date="2015" name="Nature">
        <title>Complex archaea that bridge the gap between prokaryotes and eukaryotes.</title>
        <authorList>
            <person name="Spang A."/>
            <person name="Saw J.H."/>
            <person name="Jorgensen S.L."/>
            <person name="Zaremba-Niedzwiedzka K."/>
            <person name="Martijn J."/>
            <person name="Lind A.E."/>
            <person name="van Eijk R."/>
            <person name="Schleper C."/>
            <person name="Guy L."/>
            <person name="Ettema T.J."/>
        </authorList>
    </citation>
    <scope>NUCLEOTIDE SEQUENCE</scope>
</reference>
<feature type="non-terminal residue" evidence="2">
    <location>
        <position position="47"/>
    </location>
</feature>
<organism evidence="2">
    <name type="scientific">marine sediment metagenome</name>
    <dbReference type="NCBI Taxonomy" id="412755"/>
    <lineage>
        <taxon>unclassified sequences</taxon>
        <taxon>metagenomes</taxon>
        <taxon>ecological metagenomes</taxon>
    </lineage>
</organism>
<keyword evidence="1" id="KW-0175">Coiled coil</keyword>
<evidence type="ECO:0000256" key="1">
    <source>
        <dbReference type="SAM" id="Coils"/>
    </source>
</evidence>
<feature type="coiled-coil region" evidence="1">
    <location>
        <begin position="4"/>
        <end position="31"/>
    </location>
</feature>
<dbReference type="AlphaFoldDB" id="A0A0F9H7L2"/>
<name>A0A0F9H7L2_9ZZZZ</name>
<accession>A0A0F9H7L2</accession>
<evidence type="ECO:0000313" key="2">
    <source>
        <dbReference type="EMBL" id="KKL98966.1"/>
    </source>
</evidence>
<proteinExistence type="predicted"/>